<dbReference type="Gene3D" id="2.40.50.100">
    <property type="match status" value="1"/>
</dbReference>
<evidence type="ECO:0000256" key="1">
    <source>
        <dbReference type="SAM" id="SignalP"/>
    </source>
</evidence>
<dbReference type="SUPFAM" id="SSF51230">
    <property type="entry name" value="Single hybrid motif"/>
    <property type="match status" value="1"/>
</dbReference>
<dbReference type="InterPro" id="IPR000089">
    <property type="entry name" value="Biotin_lipoyl"/>
</dbReference>
<feature type="chain" id="PRO_5003261252" description="Lipoyl-binding domain-containing protein" evidence="1">
    <location>
        <begin position="17"/>
        <end position="531"/>
    </location>
</feature>
<evidence type="ECO:0000313" key="4">
    <source>
        <dbReference type="EMBL" id="EGB11292.1"/>
    </source>
</evidence>
<keyword evidence="5" id="KW-1185">Reference proteome</keyword>
<feature type="domain" description="Lipoyl-binding" evidence="2">
    <location>
        <begin position="458"/>
        <end position="518"/>
    </location>
</feature>
<dbReference type="InterPro" id="IPR011053">
    <property type="entry name" value="Single_hybrid_motif"/>
</dbReference>
<dbReference type="Pfam" id="PF00364">
    <property type="entry name" value="Biotin_lipoyl"/>
    <property type="match status" value="1"/>
</dbReference>
<organism evidence="5">
    <name type="scientific">Aureococcus anophagefferens</name>
    <name type="common">Harmful bloom alga</name>
    <dbReference type="NCBI Taxonomy" id="44056"/>
    <lineage>
        <taxon>Eukaryota</taxon>
        <taxon>Sar</taxon>
        <taxon>Stramenopiles</taxon>
        <taxon>Ochrophyta</taxon>
        <taxon>Pelagophyceae</taxon>
        <taxon>Pelagomonadales</taxon>
        <taxon>Pelagomonadaceae</taxon>
        <taxon>Aureococcus</taxon>
    </lineage>
</organism>
<name>F0Y0X8_AURAN</name>
<feature type="domain" description="F5/8 type C" evidence="3">
    <location>
        <begin position="273"/>
        <end position="336"/>
    </location>
</feature>
<evidence type="ECO:0000259" key="3">
    <source>
        <dbReference type="Pfam" id="PF00754"/>
    </source>
</evidence>
<dbReference type="OrthoDB" id="5391403at2759"/>
<reference evidence="4 5" key="1">
    <citation type="journal article" date="2011" name="Proc. Natl. Acad. Sci. U.S.A.">
        <title>Niche of harmful alga Aureococcus anophagefferens revealed through ecogenomics.</title>
        <authorList>
            <person name="Gobler C.J."/>
            <person name="Berry D.L."/>
            <person name="Dyhrman S.T."/>
            <person name="Wilhelm S.W."/>
            <person name="Salamov A."/>
            <person name="Lobanov A.V."/>
            <person name="Zhang Y."/>
            <person name="Collier J.L."/>
            <person name="Wurch L.L."/>
            <person name="Kustka A.B."/>
            <person name="Dill B.D."/>
            <person name="Shah M."/>
            <person name="VerBerkmoes N.C."/>
            <person name="Kuo A."/>
            <person name="Terry A."/>
            <person name="Pangilinan J."/>
            <person name="Lindquist E.A."/>
            <person name="Lucas S."/>
            <person name="Paulsen I.T."/>
            <person name="Hattenrath-Lehmann T.K."/>
            <person name="Talmage S.C."/>
            <person name="Walker E.A."/>
            <person name="Koch F."/>
            <person name="Burson A.M."/>
            <person name="Marcoval M.A."/>
            <person name="Tang Y.Z."/>
            <person name="Lecleir G.R."/>
            <person name="Coyne K.J."/>
            <person name="Berg G.M."/>
            <person name="Bertrand E.M."/>
            <person name="Saito M.A."/>
            <person name="Gladyshev V.N."/>
            <person name="Grigoriev I.V."/>
        </authorList>
    </citation>
    <scope>NUCLEOTIDE SEQUENCE [LARGE SCALE GENOMIC DNA]</scope>
    <source>
        <strain evidence="5">CCMP 1984</strain>
    </source>
</reference>
<dbReference type="GeneID" id="20227948"/>
<dbReference type="InterPro" id="IPR000421">
    <property type="entry name" value="FA58C"/>
</dbReference>
<dbReference type="KEGG" id="aaf:AURANDRAFT_70841"/>
<dbReference type="CDD" id="cd06849">
    <property type="entry name" value="lipoyl_domain"/>
    <property type="match status" value="1"/>
</dbReference>
<protein>
    <recommendedName>
        <fullName evidence="6">Lipoyl-binding domain-containing protein</fullName>
    </recommendedName>
</protein>
<dbReference type="EMBL" id="GL833122">
    <property type="protein sequence ID" value="EGB11292.1"/>
    <property type="molecule type" value="Genomic_DNA"/>
</dbReference>
<gene>
    <name evidence="4" type="ORF">AURANDRAFT_70841</name>
</gene>
<dbReference type="Proteomes" id="UP000002729">
    <property type="component" value="Unassembled WGS sequence"/>
</dbReference>
<dbReference type="AlphaFoldDB" id="F0Y0X8"/>
<dbReference type="InParanoid" id="F0Y0X8"/>
<dbReference type="Gene3D" id="2.60.120.260">
    <property type="entry name" value="Galactose-binding domain-like"/>
    <property type="match status" value="1"/>
</dbReference>
<feature type="signal peptide" evidence="1">
    <location>
        <begin position="1"/>
        <end position="16"/>
    </location>
</feature>
<dbReference type="RefSeq" id="XP_009033676.1">
    <property type="nucleotide sequence ID" value="XM_009035428.1"/>
</dbReference>
<dbReference type="eggNOG" id="ENOG502SFKK">
    <property type="taxonomic scope" value="Eukaryota"/>
</dbReference>
<evidence type="ECO:0000313" key="5">
    <source>
        <dbReference type="Proteomes" id="UP000002729"/>
    </source>
</evidence>
<dbReference type="SUPFAM" id="SSF49785">
    <property type="entry name" value="Galactose-binding domain-like"/>
    <property type="match status" value="1"/>
</dbReference>
<proteinExistence type="predicted"/>
<dbReference type="Pfam" id="PF00754">
    <property type="entry name" value="F5_F8_type_C"/>
    <property type="match status" value="1"/>
</dbReference>
<keyword evidence="1" id="KW-0732">Signal</keyword>
<accession>F0Y0X8</accession>
<evidence type="ECO:0008006" key="6">
    <source>
        <dbReference type="Google" id="ProtNLM"/>
    </source>
</evidence>
<dbReference type="InterPro" id="IPR008979">
    <property type="entry name" value="Galactose-bd-like_sf"/>
</dbReference>
<evidence type="ECO:0000259" key="2">
    <source>
        <dbReference type="Pfam" id="PF00364"/>
    </source>
</evidence>
<sequence>MRLLRVLAFAAVVASTDEVYDFTAASADGFFDASAPSAAVVDGATVLSATTPLATACGAAFRASGAGAFSLYFSEAMDPGTPSLDHDVALAAGESDGEVRFFAFLPFGRGVYVSATYALSGGDGLVKTDAAAFASSGDAASDAADVAATATSDAVALALSDIGSAVVAAAFFHATPDDAPFGEADSSGARHGIQRADAVAAAPSGALAAEPATTYAIGASWVDASLGVFHAAATTTTTPEAEDGSGDCASNNVALASAGASVAAVSSNYGGGSSSSSYGADKAIDGSDSSQWSSDGDGDGASITIALPSATDVVGVGFYSRSMTNSAVIQTYEVRSADGEVLATCALPDATALYACDVVADGAESLTFAAVSTTGGNTGARTVEACCSCDEDDASWFAKKATRDCAWVAKKKTKSRCKKKGRDGDGKKKKAKVACPVACCGWIIVRTPFIGDNIFHAEMGELYEFTVAVGDVVAADDTIAVVDTHKASIDIRTPHSGTVARLLVDAGTEVYESHPVLALTGPSANPRVRMK</sequence>